<name>A0A6S6VYS8_9PLEO</name>
<evidence type="ECO:0000313" key="1">
    <source>
        <dbReference type="EMBL" id="CAE7027825.1"/>
    </source>
</evidence>
<dbReference type="EMBL" id="HG992979">
    <property type="protein sequence ID" value="CAE7027825.1"/>
    <property type="molecule type" value="Genomic_DNA"/>
</dbReference>
<gene>
    <name evidence="1" type="ORF">PTTW11_04314</name>
</gene>
<dbReference type="AlphaFoldDB" id="A0A6S6VYS8"/>
<reference evidence="1" key="1">
    <citation type="submission" date="2021-02" db="EMBL/GenBank/DDBJ databases">
        <authorList>
            <person name="Syme A R."/>
            <person name="Syme A R."/>
            <person name="Moolhuijzen P."/>
        </authorList>
    </citation>
    <scope>NUCLEOTIDE SEQUENCE</scope>
    <source>
        <strain evidence="1">W1-1</strain>
    </source>
</reference>
<sequence>MLFEIPTIVALLSSIASATPVYKLHADLPSFNDGRGCTIWKNQTCGPDPGFPIPGDSGYCTDLDNLLSDYDGKVRSFRVEKGYQCEFFLEYVRSRTKHYGKGLHCTTTTHRLLTCRVRVTDTVYSYQALDLEVATRFDLEAMWNGIVD</sequence>
<dbReference type="Proteomes" id="UP000472372">
    <property type="component" value="Chromosome 3"/>
</dbReference>
<proteinExistence type="predicted"/>
<evidence type="ECO:0000313" key="2">
    <source>
        <dbReference type="Proteomes" id="UP000472372"/>
    </source>
</evidence>
<accession>A0A6S6VYS8</accession>
<protein>
    <submittedName>
        <fullName evidence="1">Uncharacterized protein</fullName>
    </submittedName>
</protein>
<organism evidence="1 2">
    <name type="scientific">Pyrenophora teres f. teres</name>
    <dbReference type="NCBI Taxonomy" id="97479"/>
    <lineage>
        <taxon>Eukaryota</taxon>
        <taxon>Fungi</taxon>
        <taxon>Dikarya</taxon>
        <taxon>Ascomycota</taxon>
        <taxon>Pezizomycotina</taxon>
        <taxon>Dothideomycetes</taxon>
        <taxon>Pleosporomycetidae</taxon>
        <taxon>Pleosporales</taxon>
        <taxon>Pleosporineae</taxon>
        <taxon>Pleosporaceae</taxon>
        <taxon>Pyrenophora</taxon>
    </lineage>
</organism>